<comment type="caution">
    <text evidence="1">The sequence shown here is derived from an EMBL/GenBank/DDBJ whole genome shotgun (WGS) entry which is preliminary data.</text>
</comment>
<dbReference type="Proteomes" id="UP000307574">
    <property type="component" value="Unassembled WGS sequence"/>
</dbReference>
<protein>
    <recommendedName>
        <fullName evidence="3">Lipoprotein</fullName>
    </recommendedName>
</protein>
<dbReference type="AlphaFoldDB" id="A0A4U1YZT9"/>
<evidence type="ECO:0000313" key="1">
    <source>
        <dbReference type="EMBL" id="TKF25477.1"/>
    </source>
</evidence>
<gene>
    <name evidence="1" type="ORF">FCV50_22260</name>
</gene>
<evidence type="ECO:0008006" key="3">
    <source>
        <dbReference type="Google" id="ProtNLM"/>
    </source>
</evidence>
<dbReference type="PROSITE" id="PS51257">
    <property type="entry name" value="PROKAR_LIPOPROTEIN"/>
    <property type="match status" value="1"/>
</dbReference>
<evidence type="ECO:0000313" key="2">
    <source>
        <dbReference type="Proteomes" id="UP000307574"/>
    </source>
</evidence>
<accession>A0A4U1YZT9</accession>
<sequence>MKITKIINNLGFIFLLVGCQSTYTYPPQQKETLTNPPNEDTNIEKFLVFDKVSVRIFNKIPSLYKMKGEEVSYWSDKWLEVFLYENGSYYYDTAGYFEIEGKPRKIEITSNKKIYYEESLQKWNISSSDTEDIDLTVKVNNKQKVLTSKVVELPFKKKATQGDLIETLGFPDRKRTYHVSWPCSKKLNGIWYSPGPSAVGKIDHWFYDEYPRLVIDVSFGEVREIHTMPYGERLTNRAPRGC</sequence>
<proteinExistence type="predicted"/>
<reference evidence="1 2" key="1">
    <citation type="submission" date="2019-04" db="EMBL/GenBank/DDBJ databases">
        <title>A reverse ecology approach based on a biological definition of microbial populations.</title>
        <authorList>
            <person name="Arevalo P."/>
            <person name="Vaninsberghe D."/>
            <person name="Elsherbini J."/>
            <person name="Gore J."/>
            <person name="Polz M."/>
        </authorList>
    </citation>
    <scope>NUCLEOTIDE SEQUENCE [LARGE SCALE GENOMIC DNA]</scope>
    <source>
        <strain evidence="1 2">10N.261.46.F4</strain>
    </source>
</reference>
<dbReference type="RefSeq" id="WP_136981441.1">
    <property type="nucleotide sequence ID" value="NZ_SYUV01000109.1"/>
</dbReference>
<organism evidence="1 2">
    <name type="scientific">Vibrio kanaloae</name>
    <dbReference type="NCBI Taxonomy" id="170673"/>
    <lineage>
        <taxon>Bacteria</taxon>
        <taxon>Pseudomonadati</taxon>
        <taxon>Pseudomonadota</taxon>
        <taxon>Gammaproteobacteria</taxon>
        <taxon>Vibrionales</taxon>
        <taxon>Vibrionaceae</taxon>
        <taxon>Vibrio</taxon>
    </lineage>
</organism>
<dbReference type="EMBL" id="SYUV01000109">
    <property type="protein sequence ID" value="TKF25477.1"/>
    <property type="molecule type" value="Genomic_DNA"/>
</dbReference>
<name>A0A4U1YZT9_9VIBR</name>